<name>A0A8J8TRN6_9EURY</name>
<evidence type="ECO:0000259" key="2">
    <source>
        <dbReference type="Pfam" id="PF25922"/>
    </source>
</evidence>
<evidence type="ECO:0000256" key="1">
    <source>
        <dbReference type="SAM" id="MobiDB-lite"/>
    </source>
</evidence>
<reference evidence="3" key="1">
    <citation type="submission" date="2017-11" db="EMBL/GenBank/DDBJ databases">
        <authorList>
            <person name="Kajale S.C."/>
            <person name="Sharma A."/>
        </authorList>
    </citation>
    <scope>NUCLEOTIDE SEQUENCE</scope>
    <source>
        <strain evidence="3">LS1_42</strain>
    </source>
</reference>
<evidence type="ECO:0000313" key="3">
    <source>
        <dbReference type="EMBL" id="TYL40191.1"/>
    </source>
</evidence>
<dbReference type="EMBL" id="PHNJ01000001">
    <property type="protein sequence ID" value="TYL40191.1"/>
    <property type="molecule type" value="Genomic_DNA"/>
</dbReference>
<dbReference type="InterPro" id="IPR058274">
    <property type="entry name" value="DUF7968"/>
</dbReference>
<dbReference type="Pfam" id="PF25922">
    <property type="entry name" value="DUF7968"/>
    <property type="match status" value="1"/>
</dbReference>
<feature type="domain" description="DUF7968" evidence="2">
    <location>
        <begin position="21"/>
        <end position="122"/>
    </location>
</feature>
<proteinExistence type="predicted"/>
<protein>
    <recommendedName>
        <fullName evidence="2">DUF7968 domain-containing protein</fullName>
    </recommendedName>
</protein>
<dbReference type="RefSeq" id="WP_148855916.1">
    <property type="nucleotide sequence ID" value="NZ_PHNJ01000001.1"/>
</dbReference>
<organism evidence="3 4">
    <name type="scientific">Natronococcus pandeyae</name>
    <dbReference type="NCBI Taxonomy" id="2055836"/>
    <lineage>
        <taxon>Archaea</taxon>
        <taxon>Methanobacteriati</taxon>
        <taxon>Methanobacteriota</taxon>
        <taxon>Stenosarchaea group</taxon>
        <taxon>Halobacteria</taxon>
        <taxon>Halobacteriales</taxon>
        <taxon>Natrialbaceae</taxon>
        <taxon>Natronococcus</taxon>
    </lineage>
</organism>
<comment type="caution">
    <text evidence="3">The sequence shown here is derived from an EMBL/GenBank/DDBJ whole genome shotgun (WGS) entry which is preliminary data.</text>
</comment>
<dbReference type="OrthoDB" id="239888at2157"/>
<gene>
    <name evidence="3" type="ORF">CV102_01005</name>
</gene>
<dbReference type="AlphaFoldDB" id="A0A8J8TRN6"/>
<sequence>MAPESTRSSAELEESANATLSEPAERVVVSYPSDLSDWGRFQVEKPSFRAFLRKTRDAAEEGDIWEEFVGVGCCGNTLDVPLRVEAVEGGERVGDDTEIDYEVREACGIQGSWRVQSKGGPSQG</sequence>
<accession>A0A8J8TRN6</accession>
<keyword evidence="4" id="KW-1185">Reference proteome</keyword>
<evidence type="ECO:0000313" key="4">
    <source>
        <dbReference type="Proteomes" id="UP000766904"/>
    </source>
</evidence>
<feature type="region of interest" description="Disordered" evidence="1">
    <location>
        <begin position="1"/>
        <end position="22"/>
    </location>
</feature>
<dbReference type="Proteomes" id="UP000766904">
    <property type="component" value="Unassembled WGS sequence"/>
</dbReference>